<protein>
    <submittedName>
        <fullName evidence="1">Uncharacterized protein</fullName>
    </submittedName>
</protein>
<dbReference type="AlphaFoldDB" id="A0A367KTD0"/>
<keyword evidence="2" id="KW-1185">Reference proteome</keyword>
<dbReference type="EMBL" id="PJQM01000383">
    <property type="protein sequence ID" value="RCI05458.1"/>
    <property type="molecule type" value="Genomic_DNA"/>
</dbReference>
<sequence>MDPENVSTSTKAFRFAINRQHYFLTISPFYWERFWRLVLLYVQHKIIYRLERFINEFLWPTTRTSDIFTAFTTLDFSRIELQPSIVHVSSDVVLCIALSEGNININKPNELIMLKEVLIDAWTQKANDTNYKLCVIKRAIILRGRVKMTRSLTSKDAKLHKLTNMSLSTFGSLIKPSDISFVVLTPSERPHSMHPQFSGNTLKDHIDLAATGFSCHWVYARNRPALVATVWRCWT</sequence>
<accession>A0A367KTD0</accession>
<comment type="caution">
    <text evidence="1">The sequence shown here is derived from an EMBL/GenBank/DDBJ whole genome shotgun (WGS) entry which is preliminary data.</text>
</comment>
<gene>
    <name evidence="1" type="ORF">CU098_010846</name>
</gene>
<name>A0A367KTD0_RHIST</name>
<evidence type="ECO:0000313" key="1">
    <source>
        <dbReference type="EMBL" id="RCI05458.1"/>
    </source>
</evidence>
<evidence type="ECO:0000313" key="2">
    <source>
        <dbReference type="Proteomes" id="UP000253551"/>
    </source>
</evidence>
<reference evidence="1 2" key="1">
    <citation type="journal article" date="2018" name="G3 (Bethesda)">
        <title>Phylogenetic and Phylogenomic Definition of Rhizopus Species.</title>
        <authorList>
            <person name="Gryganskyi A.P."/>
            <person name="Golan J."/>
            <person name="Dolatabadi S."/>
            <person name="Mondo S."/>
            <person name="Robb S."/>
            <person name="Idnurm A."/>
            <person name="Muszewska A."/>
            <person name="Steczkiewicz K."/>
            <person name="Masonjones S."/>
            <person name="Liao H.L."/>
            <person name="Gajdeczka M.T."/>
            <person name="Anike F."/>
            <person name="Vuek A."/>
            <person name="Anishchenko I.M."/>
            <person name="Voigt K."/>
            <person name="de Hoog G.S."/>
            <person name="Smith M.E."/>
            <person name="Heitman J."/>
            <person name="Vilgalys R."/>
            <person name="Stajich J.E."/>
        </authorList>
    </citation>
    <scope>NUCLEOTIDE SEQUENCE [LARGE SCALE GENOMIC DNA]</scope>
    <source>
        <strain evidence="1 2">LSU 92-RS-03</strain>
    </source>
</reference>
<dbReference type="Proteomes" id="UP000253551">
    <property type="component" value="Unassembled WGS sequence"/>
</dbReference>
<proteinExistence type="predicted"/>
<organism evidence="1 2">
    <name type="scientific">Rhizopus stolonifer</name>
    <name type="common">Rhizopus nigricans</name>
    <dbReference type="NCBI Taxonomy" id="4846"/>
    <lineage>
        <taxon>Eukaryota</taxon>
        <taxon>Fungi</taxon>
        <taxon>Fungi incertae sedis</taxon>
        <taxon>Mucoromycota</taxon>
        <taxon>Mucoromycotina</taxon>
        <taxon>Mucoromycetes</taxon>
        <taxon>Mucorales</taxon>
        <taxon>Mucorineae</taxon>
        <taxon>Rhizopodaceae</taxon>
        <taxon>Rhizopus</taxon>
    </lineage>
</organism>